<reference evidence="10 11" key="1">
    <citation type="submission" date="2019-01" db="EMBL/GenBank/DDBJ databases">
        <title>RHIZO-ID as a novel technology for direct rhizobia identification.</title>
        <authorList>
            <person name="De Meyer S.E."/>
        </authorList>
    </citation>
    <scope>NUCLEOTIDE SEQUENCE [LARGE SCALE GENOMIC DNA]</scope>
    <source>
        <strain evidence="10 11">WSM448</strain>
    </source>
</reference>
<feature type="transmembrane region" description="Helical" evidence="8">
    <location>
        <begin position="345"/>
        <end position="367"/>
    </location>
</feature>
<dbReference type="InterPro" id="IPR011701">
    <property type="entry name" value="MFS"/>
</dbReference>
<dbReference type="Gene3D" id="1.20.1250.20">
    <property type="entry name" value="MFS general substrate transporter like domains"/>
    <property type="match status" value="2"/>
</dbReference>
<feature type="transmembrane region" description="Helical" evidence="8">
    <location>
        <begin position="28"/>
        <end position="49"/>
    </location>
</feature>
<keyword evidence="7 8" id="KW-0472">Membrane</keyword>
<feature type="transmembrane region" description="Helical" evidence="8">
    <location>
        <begin position="255"/>
        <end position="280"/>
    </location>
</feature>
<feature type="transmembrane region" description="Helical" evidence="8">
    <location>
        <begin position="320"/>
        <end position="339"/>
    </location>
</feature>
<dbReference type="InterPro" id="IPR051084">
    <property type="entry name" value="H+-coupled_symporters"/>
</dbReference>
<proteinExistence type="predicted"/>
<keyword evidence="3" id="KW-1003">Cell membrane</keyword>
<evidence type="ECO:0000313" key="10">
    <source>
        <dbReference type="EMBL" id="RWX24541.1"/>
    </source>
</evidence>
<feature type="transmembrane region" description="Helical" evidence="8">
    <location>
        <begin position="412"/>
        <end position="430"/>
    </location>
</feature>
<evidence type="ECO:0000256" key="3">
    <source>
        <dbReference type="ARBA" id="ARBA00022475"/>
    </source>
</evidence>
<dbReference type="Proteomes" id="UP000283817">
    <property type="component" value="Unassembled WGS sequence"/>
</dbReference>
<evidence type="ECO:0000256" key="5">
    <source>
        <dbReference type="ARBA" id="ARBA00022847"/>
    </source>
</evidence>
<dbReference type="AlphaFoldDB" id="A0A444HPU5"/>
<accession>A0A444HPU5</accession>
<evidence type="ECO:0000313" key="11">
    <source>
        <dbReference type="Proteomes" id="UP000283817"/>
    </source>
</evidence>
<dbReference type="SUPFAM" id="SSF103473">
    <property type="entry name" value="MFS general substrate transporter"/>
    <property type="match status" value="1"/>
</dbReference>
<feature type="transmembrane region" description="Helical" evidence="8">
    <location>
        <begin position="101"/>
        <end position="122"/>
    </location>
</feature>
<dbReference type="RefSeq" id="WP_128411931.1">
    <property type="nucleotide sequence ID" value="NZ_SBHX01000068.1"/>
</dbReference>
<evidence type="ECO:0000256" key="1">
    <source>
        <dbReference type="ARBA" id="ARBA00004651"/>
    </source>
</evidence>
<dbReference type="PANTHER" id="PTHR43528">
    <property type="entry name" value="ALPHA-KETOGLUTARATE PERMEASE"/>
    <property type="match status" value="1"/>
</dbReference>
<protein>
    <submittedName>
        <fullName evidence="10">MFS transporter</fullName>
    </submittedName>
</protein>
<dbReference type="GO" id="GO:0015293">
    <property type="term" value="F:symporter activity"/>
    <property type="evidence" value="ECO:0007669"/>
    <property type="project" value="UniProtKB-KW"/>
</dbReference>
<evidence type="ECO:0000256" key="8">
    <source>
        <dbReference type="SAM" id="Phobius"/>
    </source>
</evidence>
<comment type="caution">
    <text evidence="10">The sequence shown here is derived from an EMBL/GenBank/DDBJ whole genome shotgun (WGS) entry which is preliminary data.</text>
</comment>
<evidence type="ECO:0000256" key="2">
    <source>
        <dbReference type="ARBA" id="ARBA00022448"/>
    </source>
</evidence>
<feature type="domain" description="Major facilitator superfamily (MFS) profile" evidence="9">
    <location>
        <begin position="28"/>
        <end position="434"/>
    </location>
</feature>
<feature type="transmembrane region" description="Helical" evidence="8">
    <location>
        <begin position="69"/>
        <end position="89"/>
    </location>
</feature>
<keyword evidence="6 8" id="KW-1133">Transmembrane helix</keyword>
<evidence type="ECO:0000256" key="4">
    <source>
        <dbReference type="ARBA" id="ARBA00022692"/>
    </source>
</evidence>
<keyword evidence="5" id="KW-0769">Symport</keyword>
<evidence type="ECO:0000256" key="6">
    <source>
        <dbReference type="ARBA" id="ARBA00022989"/>
    </source>
</evidence>
<dbReference type="PANTHER" id="PTHR43528:SF7">
    <property type="entry name" value="MFS TRANSPORTER"/>
    <property type="match status" value="1"/>
</dbReference>
<organism evidence="10 11">
    <name type="scientific">Rhizobium leguminosarum</name>
    <dbReference type="NCBI Taxonomy" id="384"/>
    <lineage>
        <taxon>Bacteria</taxon>
        <taxon>Pseudomonadati</taxon>
        <taxon>Pseudomonadota</taxon>
        <taxon>Alphaproteobacteria</taxon>
        <taxon>Hyphomicrobiales</taxon>
        <taxon>Rhizobiaceae</taxon>
        <taxon>Rhizobium/Agrobacterium group</taxon>
        <taxon>Rhizobium</taxon>
    </lineage>
</organism>
<feature type="transmembrane region" description="Helical" evidence="8">
    <location>
        <begin position="388"/>
        <end position="406"/>
    </location>
</feature>
<evidence type="ECO:0000259" key="9">
    <source>
        <dbReference type="PROSITE" id="PS50850"/>
    </source>
</evidence>
<feature type="transmembrane region" description="Helical" evidence="8">
    <location>
        <begin position="201"/>
        <end position="218"/>
    </location>
</feature>
<gene>
    <name evidence="10" type="ORF">EHI47_28050</name>
</gene>
<dbReference type="InterPro" id="IPR036259">
    <property type="entry name" value="MFS_trans_sf"/>
</dbReference>
<dbReference type="InterPro" id="IPR020846">
    <property type="entry name" value="MFS_dom"/>
</dbReference>
<dbReference type="GO" id="GO:0005886">
    <property type="term" value="C:plasma membrane"/>
    <property type="evidence" value="ECO:0007669"/>
    <property type="project" value="UniProtKB-SubCell"/>
</dbReference>
<dbReference type="PROSITE" id="PS50850">
    <property type="entry name" value="MFS"/>
    <property type="match status" value="1"/>
</dbReference>
<evidence type="ECO:0000256" key="7">
    <source>
        <dbReference type="ARBA" id="ARBA00023136"/>
    </source>
</evidence>
<feature type="transmembrane region" description="Helical" evidence="8">
    <location>
        <begin position="292"/>
        <end position="313"/>
    </location>
</feature>
<keyword evidence="4 8" id="KW-0812">Transmembrane</keyword>
<feature type="transmembrane region" description="Helical" evidence="8">
    <location>
        <begin position="128"/>
        <end position="152"/>
    </location>
</feature>
<comment type="subcellular location">
    <subcellularLocation>
        <location evidence="1">Cell membrane</location>
        <topology evidence="1">Multi-pass membrane protein</topology>
    </subcellularLocation>
</comment>
<dbReference type="Pfam" id="PF07690">
    <property type="entry name" value="MFS_1"/>
    <property type="match status" value="1"/>
</dbReference>
<dbReference type="EMBL" id="SBHX01000068">
    <property type="protein sequence ID" value="RWX24541.1"/>
    <property type="molecule type" value="Genomic_DNA"/>
</dbReference>
<name>A0A444HPU5_RHILE</name>
<keyword evidence="2" id="KW-0813">Transport</keyword>
<feature type="transmembrane region" description="Helical" evidence="8">
    <location>
        <begin position="164"/>
        <end position="189"/>
    </location>
</feature>
<sequence length="447" mass="48367">MSRSKTFPAEDAVSIDYARRVRKEQYPITGIVSLGGCLEFYNFTIFIFFADVIGELFFPVGMPGWLRTFQTWGLFAAGYLFRPLGGVVLAHFGDLFGRKRVFAFSILLMATSTLGIGLLPTYASVGAIAPVLLLLCRVLQGIAIGGEVPGAWTFVSEHAPPRNVGWACGMVCGGLALGILVASSVAAIVNSLLQINDLHLFGWRLPFLLGGAFGLAGIKLRRILNETPVFTSLRKDKMLVPELPLRAVLRTQGYAVLWSMLVTWILSSVVVLTLMMPMMLHNIYGFQKEQALLAASVSTLFLAIGAVIAGALLDWVGPARFFLLFVILLLIGALAYLKMSDADTMELYLLCAVVGLSGGVTAGTPYVMVSCFPARVRFTGVSFAYNTAYAFFGGVTPLLITAMAPLGVTGYVIYYVLISISSAVLGITLMRRPKLFGHARSDPDRVD</sequence>